<gene>
    <name evidence="1" type="ORF">PGLA1383_LOCUS45594</name>
</gene>
<evidence type="ECO:0000313" key="2">
    <source>
        <dbReference type="Proteomes" id="UP000654075"/>
    </source>
</evidence>
<feature type="non-terminal residue" evidence="1">
    <location>
        <position position="1"/>
    </location>
</feature>
<name>A0A813GU63_POLGL</name>
<proteinExistence type="predicted"/>
<feature type="non-terminal residue" evidence="1">
    <location>
        <position position="94"/>
    </location>
</feature>
<organism evidence="1 2">
    <name type="scientific">Polarella glacialis</name>
    <name type="common">Dinoflagellate</name>
    <dbReference type="NCBI Taxonomy" id="89957"/>
    <lineage>
        <taxon>Eukaryota</taxon>
        <taxon>Sar</taxon>
        <taxon>Alveolata</taxon>
        <taxon>Dinophyceae</taxon>
        <taxon>Suessiales</taxon>
        <taxon>Suessiaceae</taxon>
        <taxon>Polarella</taxon>
    </lineage>
</organism>
<sequence>GLCVAWGPGVEQMTAMLRTVGGWRCYGVHALKEECHNLRIPTDGLHERADVLVRLFNVLAWQHMSVLQLQSECWRRRVPYVAQTRVSNVVLLET</sequence>
<accession>A0A813GU63</accession>
<comment type="caution">
    <text evidence="1">The sequence shown here is derived from an EMBL/GenBank/DDBJ whole genome shotgun (WGS) entry which is preliminary data.</text>
</comment>
<dbReference type="EMBL" id="CAJNNV010029573">
    <property type="protein sequence ID" value="CAE8629019.1"/>
    <property type="molecule type" value="Genomic_DNA"/>
</dbReference>
<dbReference type="OrthoDB" id="449261at2759"/>
<evidence type="ECO:0000313" key="1">
    <source>
        <dbReference type="EMBL" id="CAE8629019.1"/>
    </source>
</evidence>
<protein>
    <submittedName>
        <fullName evidence="1">Uncharacterized protein</fullName>
    </submittedName>
</protein>
<keyword evidence="2" id="KW-1185">Reference proteome</keyword>
<dbReference type="AlphaFoldDB" id="A0A813GU63"/>
<reference evidence="1" key="1">
    <citation type="submission" date="2021-02" db="EMBL/GenBank/DDBJ databases">
        <authorList>
            <person name="Dougan E. K."/>
            <person name="Rhodes N."/>
            <person name="Thang M."/>
            <person name="Chan C."/>
        </authorList>
    </citation>
    <scope>NUCLEOTIDE SEQUENCE</scope>
</reference>
<dbReference type="Proteomes" id="UP000654075">
    <property type="component" value="Unassembled WGS sequence"/>
</dbReference>